<evidence type="ECO:0000313" key="2">
    <source>
        <dbReference type="Proteomes" id="UP000265618"/>
    </source>
</evidence>
<evidence type="ECO:0000313" key="1">
    <source>
        <dbReference type="EMBL" id="GIQ81564.1"/>
    </source>
</evidence>
<dbReference type="AlphaFoldDB" id="A0A9K3CQT1"/>
<accession>A0A9K3CQT1</accession>
<proteinExistence type="predicted"/>
<organism evidence="1 2">
    <name type="scientific">Kipferlia bialata</name>
    <dbReference type="NCBI Taxonomy" id="797122"/>
    <lineage>
        <taxon>Eukaryota</taxon>
        <taxon>Metamonada</taxon>
        <taxon>Carpediemonas-like organisms</taxon>
        <taxon>Kipferlia</taxon>
    </lineage>
</organism>
<gene>
    <name evidence="1" type="ORF">KIPB_002540</name>
</gene>
<keyword evidence="2" id="KW-1185">Reference proteome</keyword>
<sequence>MTEWVQVDSFEGPANDVTSLAMGGGVMVIGCPTDTYQDTLDHGSVYVYRLDEATGIEHEVTLSMYLDRWPGHKYGSNVAVSANGKTIFFSGSDVSGHVIDVFQYQEDGIWTFEDQVRMSCPSDSCNLSSSDDGTLVAMGCPSSNSHKTGAGKVQVFLKSSGFYTLVDTIQGSTSIEDFGFGSSLGVTGDGNALVIGASYTSNHSRLYSYNRDWRPDDAVGHFICNGYTEGGEDTYLGTSLTVDSNRYGYQALVGSPGVWDADYANPVPGVVGLFDL</sequence>
<name>A0A9K3CQT1_9EUKA</name>
<dbReference type="Proteomes" id="UP000265618">
    <property type="component" value="Unassembled WGS sequence"/>
</dbReference>
<dbReference type="PANTHER" id="PTHR36220:SF1">
    <property type="entry name" value="GAMMA TUBULIN COMPLEX COMPONENT C-TERMINAL DOMAIN-CONTAINING PROTEIN"/>
    <property type="match status" value="1"/>
</dbReference>
<protein>
    <submittedName>
        <fullName evidence="1">Uncharacterized protein</fullName>
    </submittedName>
</protein>
<comment type="caution">
    <text evidence="1">The sequence shown here is derived from an EMBL/GenBank/DDBJ whole genome shotgun (WGS) entry which is preliminary data.</text>
</comment>
<dbReference type="PANTHER" id="PTHR36220">
    <property type="entry name" value="UNNAMED PRODUCT"/>
    <property type="match status" value="1"/>
</dbReference>
<dbReference type="SUPFAM" id="SSF82171">
    <property type="entry name" value="DPP6 N-terminal domain-like"/>
    <property type="match status" value="1"/>
</dbReference>
<reference evidence="1 2" key="1">
    <citation type="journal article" date="2018" name="PLoS ONE">
        <title>The draft genome of Kipferlia bialata reveals reductive genome evolution in fornicate parasites.</title>
        <authorList>
            <person name="Tanifuji G."/>
            <person name="Takabayashi S."/>
            <person name="Kume K."/>
            <person name="Takagi M."/>
            <person name="Nakayama T."/>
            <person name="Kamikawa R."/>
            <person name="Inagaki Y."/>
            <person name="Hashimoto T."/>
        </authorList>
    </citation>
    <scope>NUCLEOTIDE SEQUENCE [LARGE SCALE GENOMIC DNA]</scope>
    <source>
        <strain evidence="1">NY0173</strain>
    </source>
</reference>
<dbReference type="EMBL" id="BDIP01000428">
    <property type="protein sequence ID" value="GIQ81564.1"/>
    <property type="molecule type" value="Genomic_DNA"/>
</dbReference>